<dbReference type="Pfam" id="PF00768">
    <property type="entry name" value="Peptidase_S11"/>
    <property type="match status" value="1"/>
</dbReference>
<dbReference type="GO" id="GO:0006508">
    <property type="term" value="P:proteolysis"/>
    <property type="evidence" value="ECO:0007669"/>
    <property type="project" value="InterPro"/>
</dbReference>
<evidence type="ECO:0000313" key="3">
    <source>
        <dbReference type="EMBL" id="TDP55978.1"/>
    </source>
</evidence>
<keyword evidence="3" id="KW-0378">Hydrolase</keyword>
<dbReference type="PANTHER" id="PTHR21581">
    <property type="entry name" value="D-ALANYL-D-ALANINE CARBOXYPEPTIDASE"/>
    <property type="match status" value="1"/>
</dbReference>
<dbReference type="PROSITE" id="PS51257">
    <property type="entry name" value="PROKAR_LIPOPROTEIN"/>
    <property type="match status" value="1"/>
</dbReference>
<gene>
    <name evidence="3" type="ORF">EV211_11832</name>
</gene>
<dbReference type="Proteomes" id="UP000295500">
    <property type="component" value="Unassembled WGS sequence"/>
</dbReference>
<dbReference type="GO" id="GO:0009002">
    <property type="term" value="F:serine-type D-Ala-D-Ala carboxypeptidase activity"/>
    <property type="evidence" value="ECO:0007669"/>
    <property type="project" value="InterPro"/>
</dbReference>
<comment type="caution">
    <text evidence="3">The sequence shown here is derived from an EMBL/GenBank/DDBJ whole genome shotgun (WGS) entry which is preliminary data.</text>
</comment>
<dbReference type="PANTHER" id="PTHR21581:SF33">
    <property type="entry name" value="D-ALANYL-D-ALANINE CARBOXYPEPTIDASE DACB"/>
    <property type="match status" value="1"/>
</dbReference>
<feature type="signal peptide" evidence="1">
    <location>
        <begin position="1"/>
        <end position="28"/>
    </location>
</feature>
<dbReference type="InterPro" id="IPR001967">
    <property type="entry name" value="Peptidase_S11_N"/>
</dbReference>
<feature type="domain" description="Peptidase S11 D-alanyl-D-alanine carboxypeptidase A N-terminal" evidence="2">
    <location>
        <begin position="39"/>
        <end position="277"/>
    </location>
</feature>
<dbReference type="Gene3D" id="3.40.710.10">
    <property type="entry name" value="DD-peptidase/beta-lactamase superfamily"/>
    <property type="match status" value="1"/>
</dbReference>
<name>A0A4R6Q1B6_9FIRM</name>
<keyword evidence="3" id="KW-0645">Protease</keyword>
<evidence type="ECO:0000256" key="1">
    <source>
        <dbReference type="SAM" id="SignalP"/>
    </source>
</evidence>
<dbReference type="EMBL" id="SNXO01000018">
    <property type="protein sequence ID" value="TDP55978.1"/>
    <property type="molecule type" value="Genomic_DNA"/>
</dbReference>
<dbReference type="RefSeq" id="WP_133528496.1">
    <property type="nucleotide sequence ID" value="NZ_CALCQM010000168.1"/>
</dbReference>
<protein>
    <submittedName>
        <fullName evidence="3">D-alanyl-D-alanine carboxypeptidase (Penicillin-binding protein 5/6)</fullName>
    </submittedName>
</protein>
<dbReference type="InterPro" id="IPR012338">
    <property type="entry name" value="Beta-lactam/transpept-like"/>
</dbReference>
<keyword evidence="4" id="KW-1185">Reference proteome</keyword>
<proteinExistence type="predicted"/>
<keyword evidence="3" id="KW-0121">Carboxypeptidase</keyword>
<organism evidence="3 4">
    <name type="scientific">Aminicella lysinilytica</name>
    <dbReference type="NCBI Taxonomy" id="433323"/>
    <lineage>
        <taxon>Bacteria</taxon>
        <taxon>Bacillati</taxon>
        <taxon>Bacillota</taxon>
        <taxon>Clostridia</taxon>
        <taxon>Peptostreptococcales</taxon>
        <taxon>Anaerovoracaceae</taxon>
        <taxon>Aminicella</taxon>
    </lineage>
</organism>
<dbReference type="OrthoDB" id="9791132at2"/>
<sequence length="302" mass="33584">MFSRGNHIKIKKALALLLSAAVIVSVSACNGGESSTITKEDPPAIKSKCAVVENLKTGEIVYQRNADEKTRPASLAKIMVIVYALDHMKASDMDIRVATLASDYDYMKTVGEYESAGFEPGEKATLRDYLYGMMFESQADAAMTVARYFGDGSLKTFAIRENAWARRIGMKNSHFDNPIGVDSAGNYGTCLDYARLVRYAMNNKEFRKMFDGVKYTIKADNKRSSDTVITHSIRYETGDNSMILGGKTGYTPLAKKCLASNARIDGTEYICVSTEAKQTVFNEYPNISDQEALYRYIRKNSH</sequence>
<keyword evidence="1" id="KW-0732">Signal</keyword>
<dbReference type="AlphaFoldDB" id="A0A4R6Q1B6"/>
<evidence type="ECO:0000259" key="2">
    <source>
        <dbReference type="Pfam" id="PF00768"/>
    </source>
</evidence>
<accession>A0A4R6Q1B6</accession>
<dbReference type="SUPFAM" id="SSF56601">
    <property type="entry name" value="beta-lactamase/transpeptidase-like"/>
    <property type="match status" value="1"/>
</dbReference>
<reference evidence="3 4" key="1">
    <citation type="submission" date="2019-03" db="EMBL/GenBank/DDBJ databases">
        <title>Genomic Encyclopedia of Type Strains, Phase IV (KMG-IV): sequencing the most valuable type-strain genomes for metagenomic binning, comparative biology and taxonomic classification.</title>
        <authorList>
            <person name="Goeker M."/>
        </authorList>
    </citation>
    <scope>NUCLEOTIDE SEQUENCE [LARGE SCALE GENOMIC DNA]</scope>
    <source>
        <strain evidence="3 4">DSM 28287</strain>
    </source>
</reference>
<feature type="chain" id="PRO_5039453811" evidence="1">
    <location>
        <begin position="29"/>
        <end position="302"/>
    </location>
</feature>
<evidence type="ECO:0000313" key="4">
    <source>
        <dbReference type="Proteomes" id="UP000295500"/>
    </source>
</evidence>